<accession>A0ABY0TFV2</accession>
<keyword evidence="2" id="KW-1185">Reference proteome</keyword>
<dbReference type="EMBL" id="FNKY01000001">
    <property type="protein sequence ID" value="SDQ76780.1"/>
    <property type="molecule type" value="Genomic_DNA"/>
</dbReference>
<comment type="caution">
    <text evidence="1">The sequence shown here is derived from an EMBL/GenBank/DDBJ whole genome shotgun (WGS) entry which is preliminary data.</text>
</comment>
<evidence type="ECO:0000313" key="1">
    <source>
        <dbReference type="EMBL" id="SDQ76780.1"/>
    </source>
</evidence>
<dbReference type="Proteomes" id="UP000183471">
    <property type="component" value="Unassembled WGS sequence"/>
</dbReference>
<evidence type="ECO:0000313" key="2">
    <source>
        <dbReference type="Proteomes" id="UP000183471"/>
    </source>
</evidence>
<protein>
    <submittedName>
        <fullName evidence="1">Uncharacterized protein</fullName>
    </submittedName>
</protein>
<proteinExistence type="predicted"/>
<gene>
    <name evidence="1" type="ORF">SAMN05216402_2208</name>
</gene>
<sequence length="62" mass="6902">MLSMRKTIVRALTRIAILEWEGHKPLGLEAEAGGLCNPLGRWQAVHATCMDIDATDLHMPYV</sequence>
<reference evidence="1 2" key="1">
    <citation type="submission" date="2016-10" db="EMBL/GenBank/DDBJ databases">
        <authorList>
            <person name="Varghese N."/>
            <person name="Submissions S."/>
        </authorList>
    </citation>
    <scope>NUCLEOTIDE SEQUENCE [LARGE SCALE GENOMIC DNA]</scope>
    <source>
        <strain evidence="1 2">Nl1</strain>
    </source>
</reference>
<name>A0ABY0TFV2_9PROT</name>
<organism evidence="1 2">
    <name type="scientific">Nitrosospira multiformis</name>
    <dbReference type="NCBI Taxonomy" id="1231"/>
    <lineage>
        <taxon>Bacteria</taxon>
        <taxon>Pseudomonadati</taxon>
        <taxon>Pseudomonadota</taxon>
        <taxon>Betaproteobacteria</taxon>
        <taxon>Nitrosomonadales</taxon>
        <taxon>Nitrosomonadaceae</taxon>
        <taxon>Nitrosospira</taxon>
    </lineage>
</organism>